<name>C0PHN4_MAIZE</name>
<reference evidence="2" key="2">
    <citation type="submission" date="2012-06" db="EMBL/GenBank/DDBJ databases">
        <authorList>
            <person name="Yu Y."/>
            <person name="Currie J."/>
            <person name="Lomeli R."/>
            <person name="Angelova A."/>
            <person name="Collura K."/>
            <person name="Wissotski M."/>
            <person name="Campos D."/>
            <person name="Kudrna D."/>
            <person name="Golser W."/>
            <person name="Ashely E."/>
            <person name="Descour A."/>
            <person name="Fernandes J."/>
            <person name="Soderlund C."/>
            <person name="Walbot V."/>
        </authorList>
    </citation>
    <scope>NUCLEOTIDE SEQUENCE</scope>
    <source>
        <strain evidence="2">B73</strain>
    </source>
</reference>
<dbReference type="EMBL" id="BT067803">
    <property type="protein sequence ID" value="ACN34700.1"/>
    <property type="molecule type" value="mRNA"/>
</dbReference>
<feature type="region of interest" description="Disordered" evidence="1">
    <location>
        <begin position="44"/>
        <end position="74"/>
    </location>
</feature>
<feature type="compositionally biased region" description="Pro residues" evidence="1">
    <location>
        <begin position="62"/>
        <end position="71"/>
    </location>
</feature>
<sequence length="244" mass="25882">MRCRLMLPPPPPDDDVSQLLAVLRSMTPRRASWTDAMHSCLRCEAARSPPSSSSSSSSSSSPSPPPPPPPRWTSALLSAVMRSKLRTRPPSVVISARRARIWRAASARTMSGMRSGRSSQQSDARTTSRPAPSAPASTHSSSASVGSSCACACACVRPAPSSSASASASVAAIIAEVWRFSSFTWSSTSASSDALSVCTNACARIIQGHIESHECVDRFQRSASCVNIISRRERASMHDDYSLA</sequence>
<dbReference type="AlphaFoldDB" id="C0PHN4"/>
<protein>
    <submittedName>
        <fullName evidence="2">Uncharacterized protein</fullName>
    </submittedName>
</protein>
<feature type="region of interest" description="Disordered" evidence="1">
    <location>
        <begin position="106"/>
        <end position="144"/>
    </location>
</feature>
<feature type="compositionally biased region" description="Low complexity" evidence="1">
    <location>
        <begin position="48"/>
        <end position="61"/>
    </location>
</feature>
<evidence type="ECO:0000256" key="1">
    <source>
        <dbReference type="SAM" id="MobiDB-lite"/>
    </source>
</evidence>
<accession>C0PHN4</accession>
<evidence type="ECO:0000313" key="2">
    <source>
        <dbReference type="EMBL" id="ACN34700.1"/>
    </source>
</evidence>
<organism evidence="2">
    <name type="scientific">Zea mays</name>
    <name type="common">Maize</name>
    <dbReference type="NCBI Taxonomy" id="4577"/>
    <lineage>
        <taxon>Eukaryota</taxon>
        <taxon>Viridiplantae</taxon>
        <taxon>Streptophyta</taxon>
        <taxon>Embryophyta</taxon>
        <taxon>Tracheophyta</taxon>
        <taxon>Spermatophyta</taxon>
        <taxon>Magnoliopsida</taxon>
        <taxon>Liliopsida</taxon>
        <taxon>Poales</taxon>
        <taxon>Poaceae</taxon>
        <taxon>PACMAD clade</taxon>
        <taxon>Panicoideae</taxon>
        <taxon>Andropogonodae</taxon>
        <taxon>Andropogoneae</taxon>
        <taxon>Tripsacinae</taxon>
        <taxon>Zea</taxon>
    </lineage>
</organism>
<proteinExistence type="evidence at transcript level"/>
<reference evidence="2" key="1">
    <citation type="journal article" date="2009" name="PLoS Genet.">
        <title>Sequencing, mapping, and analysis of 27,455 maize full-length cDNAs.</title>
        <authorList>
            <person name="Soderlund C."/>
            <person name="Descour A."/>
            <person name="Kudrna D."/>
            <person name="Bomhoff M."/>
            <person name="Boyd L."/>
            <person name="Currie J."/>
            <person name="Angelova A."/>
            <person name="Collura K."/>
            <person name="Wissotski M."/>
            <person name="Ashley E."/>
            <person name="Morrow D."/>
            <person name="Fernandes J."/>
            <person name="Walbot V."/>
            <person name="Yu Y."/>
        </authorList>
    </citation>
    <scope>NUCLEOTIDE SEQUENCE</scope>
    <source>
        <strain evidence="2">B73</strain>
    </source>
</reference>